<proteinExistence type="evidence at transcript level"/>
<dbReference type="EMBL" id="GEFM01001046">
    <property type="protein sequence ID" value="JAP74750.1"/>
    <property type="molecule type" value="mRNA"/>
</dbReference>
<evidence type="ECO:0000256" key="1">
    <source>
        <dbReference type="SAM" id="MobiDB-lite"/>
    </source>
</evidence>
<sequence length="118" mass="12775">LLKPVLAKHIYPGLYADDTCGLCKKARATASHLLWDCELNPREASEETTLPPQFEDAARSSELEVQRRAVRLITTALDRQRARDDGGGEGARGGPVGSPSRPRIEKGRARGRGLVGGE</sequence>
<organism evidence="2">
    <name type="scientific">Ixodes ricinus</name>
    <name type="common">Common tick</name>
    <name type="synonym">Acarus ricinus</name>
    <dbReference type="NCBI Taxonomy" id="34613"/>
    <lineage>
        <taxon>Eukaryota</taxon>
        <taxon>Metazoa</taxon>
        <taxon>Ecdysozoa</taxon>
        <taxon>Arthropoda</taxon>
        <taxon>Chelicerata</taxon>
        <taxon>Arachnida</taxon>
        <taxon>Acari</taxon>
        <taxon>Parasitiformes</taxon>
        <taxon>Ixodida</taxon>
        <taxon>Ixodoidea</taxon>
        <taxon>Ixodidae</taxon>
        <taxon>Ixodinae</taxon>
        <taxon>Ixodes</taxon>
    </lineage>
</organism>
<accession>A0A131Y8L2</accession>
<evidence type="ECO:0008006" key="3">
    <source>
        <dbReference type="Google" id="ProtNLM"/>
    </source>
</evidence>
<name>A0A131Y8L2_IXORI</name>
<feature type="region of interest" description="Disordered" evidence="1">
    <location>
        <begin position="75"/>
        <end position="118"/>
    </location>
</feature>
<reference evidence="2" key="1">
    <citation type="submission" date="2016-02" db="EMBL/GenBank/DDBJ databases">
        <title>RNAseq analyses of the midgut from blood- or serum-fed Ixodes ricinus ticks.</title>
        <authorList>
            <person name="Perner J."/>
            <person name="Provaznik J."/>
            <person name="Schrenkova J."/>
            <person name="Urbanova V."/>
            <person name="Ribeiro J.M."/>
            <person name="Kopacek P."/>
        </authorList>
    </citation>
    <scope>NUCLEOTIDE SEQUENCE</scope>
    <source>
        <tissue evidence="2">Gut</tissue>
    </source>
</reference>
<dbReference type="AlphaFoldDB" id="A0A131Y8L2"/>
<feature type="non-terminal residue" evidence="2">
    <location>
        <position position="1"/>
    </location>
</feature>
<evidence type="ECO:0000313" key="2">
    <source>
        <dbReference type="EMBL" id="JAP74750.1"/>
    </source>
</evidence>
<protein>
    <recommendedName>
        <fullName evidence="3">Tick transposon</fullName>
    </recommendedName>
</protein>